<dbReference type="Proteomes" id="UP000037594">
    <property type="component" value="Unassembled WGS sequence"/>
</dbReference>
<protein>
    <submittedName>
        <fullName evidence="1">Uncharacterized protein</fullName>
    </submittedName>
</protein>
<name>A0A0J8UFB5_9MYCO</name>
<dbReference type="AlphaFoldDB" id="A0A0J8UFB5"/>
<comment type="caution">
    <text evidence="1">The sequence shown here is derived from an EMBL/GenBank/DDBJ whole genome shotgun (WGS) entry which is preliminary data.</text>
</comment>
<sequence length="86" mass="9108">MGGTVGTAVARSAAGRAQRSFPRAALLHRVFDLVFLTTPLSTTHLAVPVAPLLDQVQVITVTSAERLVIAEWILFAAVGIICRPLS</sequence>
<organism evidence="1 2">
    <name type="scientific">Mycolicibacterium conceptionense</name>
    <dbReference type="NCBI Taxonomy" id="451644"/>
    <lineage>
        <taxon>Bacteria</taxon>
        <taxon>Bacillati</taxon>
        <taxon>Actinomycetota</taxon>
        <taxon>Actinomycetes</taxon>
        <taxon>Mycobacteriales</taxon>
        <taxon>Mycobacteriaceae</taxon>
        <taxon>Mycolicibacterium</taxon>
    </lineage>
</organism>
<accession>A0A0J8UFB5</accession>
<dbReference type="EMBL" id="LFOD01000003">
    <property type="protein sequence ID" value="KMV19617.1"/>
    <property type="molecule type" value="Genomic_DNA"/>
</dbReference>
<reference evidence="1 2" key="1">
    <citation type="submission" date="2015-06" db="EMBL/GenBank/DDBJ databases">
        <title>Genome sequence of Mycobacterium conceptionense strain MLE.</title>
        <authorList>
            <person name="Greninger A.L."/>
            <person name="Cunningham G."/>
            <person name="Chiu C.Y."/>
            <person name="Miller S."/>
        </authorList>
    </citation>
    <scope>NUCLEOTIDE SEQUENCE [LARGE SCALE GENOMIC DNA]</scope>
    <source>
        <strain evidence="1 2">MLE</strain>
    </source>
</reference>
<evidence type="ECO:0000313" key="2">
    <source>
        <dbReference type="Proteomes" id="UP000037594"/>
    </source>
</evidence>
<gene>
    <name evidence="1" type="ORF">ACT17_06110</name>
</gene>
<proteinExistence type="predicted"/>
<evidence type="ECO:0000313" key="1">
    <source>
        <dbReference type="EMBL" id="KMV19617.1"/>
    </source>
</evidence>